<dbReference type="PANTHER" id="PTHR48055:SF55">
    <property type="entry name" value="PROTEIN KINASE DOMAIN-CONTAINING PROTEIN"/>
    <property type="match status" value="1"/>
</dbReference>
<dbReference type="GO" id="GO:0016020">
    <property type="term" value="C:membrane"/>
    <property type="evidence" value="ECO:0007669"/>
    <property type="project" value="TreeGrafter"/>
</dbReference>
<dbReference type="GO" id="GO:0004672">
    <property type="term" value="F:protein kinase activity"/>
    <property type="evidence" value="ECO:0007669"/>
    <property type="project" value="InterPro"/>
</dbReference>
<keyword evidence="3" id="KW-1185">Reference proteome</keyword>
<protein>
    <recommendedName>
        <fullName evidence="1">Serine-threonine/tyrosine-protein kinase catalytic domain-containing protein</fullName>
    </recommendedName>
</protein>
<evidence type="ECO:0000313" key="3">
    <source>
        <dbReference type="Proteomes" id="UP001187192"/>
    </source>
</evidence>
<name>A0AA87ZP51_FICCA</name>
<dbReference type="PANTHER" id="PTHR48055">
    <property type="entry name" value="LEUCINE-RICH REPEAT RECEPTOR PROTEIN KINASE EMS1"/>
    <property type="match status" value="1"/>
</dbReference>
<dbReference type="InterPro" id="IPR051564">
    <property type="entry name" value="LRR_receptor-like_kinase"/>
</dbReference>
<feature type="domain" description="Serine-threonine/tyrosine-protein kinase catalytic" evidence="1">
    <location>
        <begin position="16"/>
        <end position="58"/>
    </location>
</feature>
<evidence type="ECO:0000259" key="1">
    <source>
        <dbReference type="Pfam" id="PF07714"/>
    </source>
</evidence>
<dbReference type="SUPFAM" id="SSF56112">
    <property type="entry name" value="Protein kinase-like (PK-like)"/>
    <property type="match status" value="1"/>
</dbReference>
<dbReference type="AlphaFoldDB" id="A0AA87ZP51"/>
<accession>A0AA87ZP51</accession>
<organism evidence="2 3">
    <name type="scientific">Ficus carica</name>
    <name type="common">Common fig</name>
    <dbReference type="NCBI Taxonomy" id="3494"/>
    <lineage>
        <taxon>Eukaryota</taxon>
        <taxon>Viridiplantae</taxon>
        <taxon>Streptophyta</taxon>
        <taxon>Embryophyta</taxon>
        <taxon>Tracheophyta</taxon>
        <taxon>Spermatophyta</taxon>
        <taxon>Magnoliopsida</taxon>
        <taxon>eudicotyledons</taxon>
        <taxon>Gunneridae</taxon>
        <taxon>Pentapetalae</taxon>
        <taxon>rosids</taxon>
        <taxon>fabids</taxon>
        <taxon>Rosales</taxon>
        <taxon>Moraceae</taxon>
        <taxon>Ficeae</taxon>
        <taxon>Ficus</taxon>
    </lineage>
</organism>
<comment type="caution">
    <text evidence="2">The sequence shown here is derived from an EMBL/GenBank/DDBJ whole genome shotgun (WGS) entry which is preliminary data.</text>
</comment>
<dbReference type="Gene3D" id="1.10.510.10">
    <property type="entry name" value="Transferase(Phosphotransferase) domain 1"/>
    <property type="match status" value="1"/>
</dbReference>
<gene>
    <name evidence="2" type="ORF">TIFTF001_006900</name>
</gene>
<proteinExistence type="predicted"/>
<reference evidence="2" key="1">
    <citation type="submission" date="2023-07" db="EMBL/GenBank/DDBJ databases">
        <title>draft genome sequence of fig (Ficus carica).</title>
        <authorList>
            <person name="Takahashi T."/>
            <person name="Nishimura K."/>
        </authorList>
    </citation>
    <scope>NUCLEOTIDE SEQUENCE</scope>
</reference>
<dbReference type="Pfam" id="PF07714">
    <property type="entry name" value="PK_Tyr_Ser-Thr"/>
    <property type="match status" value="1"/>
</dbReference>
<dbReference type="InterPro" id="IPR001245">
    <property type="entry name" value="Ser-Thr/Tyr_kinase_cat_dom"/>
</dbReference>
<sequence>MKIYGVVVDIAEYGMGSKVSTEGDVFSFGILLLEIFTGKKPTDDDLDGLSLHQFVKMALPKKMTEIVDQHVLIEGEDEASRSGTTVRTRSDKVHECLISILTMGLKCSSELPRERMKINDALKDLHKVKNCFSNMQGATA</sequence>
<evidence type="ECO:0000313" key="2">
    <source>
        <dbReference type="EMBL" id="GMN37537.1"/>
    </source>
</evidence>
<dbReference type="InterPro" id="IPR011009">
    <property type="entry name" value="Kinase-like_dom_sf"/>
</dbReference>
<dbReference type="Proteomes" id="UP001187192">
    <property type="component" value="Unassembled WGS sequence"/>
</dbReference>
<dbReference type="EMBL" id="BTGU01000007">
    <property type="protein sequence ID" value="GMN37537.1"/>
    <property type="molecule type" value="Genomic_DNA"/>
</dbReference>